<evidence type="ECO:0000256" key="7">
    <source>
        <dbReference type="ARBA" id="ARBA00023209"/>
    </source>
</evidence>
<evidence type="ECO:0000256" key="17">
    <source>
        <dbReference type="SAM" id="Phobius"/>
    </source>
</evidence>
<keyword evidence="7" id="KW-0594">Phospholipid biosynthesis</keyword>
<dbReference type="InterPro" id="IPR000462">
    <property type="entry name" value="CDP-OH_P_trans"/>
</dbReference>
<feature type="transmembrane region" description="Helical" evidence="17">
    <location>
        <begin position="313"/>
        <end position="331"/>
    </location>
</feature>
<evidence type="ECO:0000256" key="3">
    <source>
        <dbReference type="ARBA" id="ARBA00022679"/>
    </source>
</evidence>
<dbReference type="Proteomes" id="UP001168821">
    <property type="component" value="Unassembled WGS sequence"/>
</dbReference>
<dbReference type="InterPro" id="IPR048254">
    <property type="entry name" value="CDP_ALCOHOL_P_TRANSF_CS"/>
</dbReference>
<evidence type="ECO:0000256" key="10">
    <source>
        <dbReference type="ARBA" id="ARBA00036651"/>
    </source>
</evidence>
<keyword evidence="7" id="KW-0443">Lipid metabolism</keyword>
<dbReference type="EMBL" id="JALNTZ010000003">
    <property type="protein sequence ID" value="KAJ3658451.1"/>
    <property type="molecule type" value="Genomic_DNA"/>
</dbReference>
<dbReference type="PANTHER" id="PTHR10414:SF37">
    <property type="entry name" value="BB IN A BOXCAR, ISOFORM C"/>
    <property type="match status" value="1"/>
</dbReference>
<evidence type="ECO:0000256" key="12">
    <source>
        <dbReference type="ARBA" id="ARBA00037890"/>
    </source>
</evidence>
<keyword evidence="3 15" id="KW-0808">Transferase</keyword>
<dbReference type="Gene3D" id="1.20.120.1760">
    <property type="match status" value="1"/>
</dbReference>
<evidence type="ECO:0000256" key="14">
    <source>
        <dbReference type="ARBA" id="ARBA00048570"/>
    </source>
</evidence>
<keyword evidence="19" id="KW-1185">Reference proteome</keyword>
<dbReference type="PANTHER" id="PTHR10414">
    <property type="entry name" value="ETHANOLAMINEPHOSPHOTRANSFERASE"/>
    <property type="match status" value="1"/>
</dbReference>
<feature type="transmembrane region" description="Helical" evidence="17">
    <location>
        <begin position="54"/>
        <end position="75"/>
    </location>
</feature>
<evidence type="ECO:0000256" key="11">
    <source>
        <dbReference type="ARBA" id="ARBA00036890"/>
    </source>
</evidence>
<feature type="transmembrane region" description="Helical" evidence="17">
    <location>
        <begin position="253"/>
        <end position="271"/>
    </location>
</feature>
<comment type="subcellular location">
    <subcellularLocation>
        <location evidence="1">Membrane</location>
        <topology evidence="1">Multi-pass membrane protein</topology>
    </subcellularLocation>
</comment>
<name>A0AA38IRB3_9CUCU</name>
<dbReference type="GO" id="GO:0004307">
    <property type="term" value="F:ethanolaminephosphotransferase activity"/>
    <property type="evidence" value="ECO:0007669"/>
    <property type="project" value="TreeGrafter"/>
</dbReference>
<keyword evidence="5 17" id="KW-1133">Transmembrane helix</keyword>
<dbReference type="GO" id="GO:0006646">
    <property type="term" value="P:phosphatidylethanolamine biosynthetic process"/>
    <property type="evidence" value="ECO:0007669"/>
    <property type="project" value="TreeGrafter"/>
</dbReference>
<evidence type="ECO:0000313" key="18">
    <source>
        <dbReference type="EMBL" id="KAJ3658451.1"/>
    </source>
</evidence>
<protein>
    <recommendedName>
        <fullName evidence="13">diacylglycerol cholinephosphotransferase</fullName>
        <ecNumber evidence="13">2.7.8.2</ecNumber>
    </recommendedName>
</protein>
<gene>
    <name evidence="18" type="ORF">Zmor_010186</name>
</gene>
<evidence type="ECO:0000256" key="5">
    <source>
        <dbReference type="ARBA" id="ARBA00022989"/>
    </source>
</evidence>
<keyword evidence="8" id="KW-1208">Phospholipid metabolism</keyword>
<feature type="transmembrane region" description="Helical" evidence="17">
    <location>
        <begin position="337"/>
        <end position="356"/>
    </location>
</feature>
<feature type="transmembrane region" description="Helical" evidence="17">
    <location>
        <begin position="119"/>
        <end position="142"/>
    </location>
</feature>
<evidence type="ECO:0000256" key="16">
    <source>
        <dbReference type="SAM" id="MobiDB-lite"/>
    </source>
</evidence>
<dbReference type="InterPro" id="IPR014472">
    <property type="entry name" value="CHOPT"/>
</dbReference>
<dbReference type="EC" id="2.7.8.2" evidence="13"/>
<evidence type="ECO:0000256" key="13">
    <source>
        <dbReference type="ARBA" id="ARBA00038987"/>
    </source>
</evidence>
<dbReference type="PIRSF" id="PIRSF015665">
    <property type="entry name" value="CHOPT"/>
    <property type="match status" value="1"/>
</dbReference>
<dbReference type="GO" id="GO:0004142">
    <property type="term" value="F:diacylglycerol cholinephosphotransferase activity"/>
    <property type="evidence" value="ECO:0007669"/>
    <property type="project" value="UniProtKB-EC"/>
</dbReference>
<comment type="pathway">
    <text evidence="12">Phospholipid metabolism; phosphatidylcholine biosynthesis; phosphatidylcholine from phosphocholine: step 2/2.</text>
</comment>
<evidence type="ECO:0000256" key="9">
    <source>
        <dbReference type="ARBA" id="ARBA00036100"/>
    </source>
</evidence>
<comment type="catalytic activity">
    <reaction evidence="10">
        <text>1,2-dioctanoyl-sn-glycerol + CDP-choline = 1,2-dioctanoyl-sn-glycero-3-phosphocholine + CMP + H(+)</text>
        <dbReference type="Rhea" id="RHEA:54232"/>
        <dbReference type="ChEBI" id="CHEBI:15378"/>
        <dbReference type="ChEBI" id="CHEBI:58779"/>
        <dbReference type="ChEBI" id="CHEBI:60377"/>
        <dbReference type="ChEBI" id="CHEBI:76979"/>
        <dbReference type="ChEBI" id="CHEBI:78228"/>
    </reaction>
    <physiologicalReaction direction="left-to-right" evidence="10">
        <dbReference type="Rhea" id="RHEA:54233"/>
    </physiologicalReaction>
</comment>
<reference evidence="18" key="1">
    <citation type="journal article" date="2023" name="G3 (Bethesda)">
        <title>Whole genome assemblies of Zophobas morio and Tenebrio molitor.</title>
        <authorList>
            <person name="Kaur S."/>
            <person name="Stinson S.A."/>
            <person name="diCenzo G.C."/>
        </authorList>
    </citation>
    <scope>NUCLEOTIDE SEQUENCE</scope>
    <source>
        <strain evidence="18">QUZm001</strain>
    </source>
</reference>
<comment type="similarity">
    <text evidence="2 15">Belongs to the CDP-alcohol phosphatidyltransferase class-I family.</text>
</comment>
<evidence type="ECO:0000256" key="4">
    <source>
        <dbReference type="ARBA" id="ARBA00022692"/>
    </source>
</evidence>
<comment type="catalytic activity">
    <reaction evidence="14">
        <text>CDP-choline + a 1,2-diacyl-sn-glycerol = a 1,2-diacyl-sn-glycero-3-phosphocholine + CMP + H(+)</text>
        <dbReference type="Rhea" id="RHEA:32939"/>
        <dbReference type="ChEBI" id="CHEBI:15378"/>
        <dbReference type="ChEBI" id="CHEBI:17815"/>
        <dbReference type="ChEBI" id="CHEBI:57643"/>
        <dbReference type="ChEBI" id="CHEBI:58779"/>
        <dbReference type="ChEBI" id="CHEBI:60377"/>
        <dbReference type="EC" id="2.7.8.2"/>
    </reaction>
    <physiologicalReaction direction="left-to-right" evidence="14">
        <dbReference type="Rhea" id="RHEA:32940"/>
    </physiologicalReaction>
</comment>
<keyword evidence="6 17" id="KW-0472">Membrane</keyword>
<feature type="compositionally biased region" description="Basic and acidic residues" evidence="16">
    <location>
        <begin position="393"/>
        <end position="405"/>
    </location>
</feature>
<organism evidence="18 19">
    <name type="scientific">Zophobas morio</name>
    <dbReference type="NCBI Taxonomy" id="2755281"/>
    <lineage>
        <taxon>Eukaryota</taxon>
        <taxon>Metazoa</taxon>
        <taxon>Ecdysozoa</taxon>
        <taxon>Arthropoda</taxon>
        <taxon>Hexapoda</taxon>
        <taxon>Insecta</taxon>
        <taxon>Pterygota</taxon>
        <taxon>Neoptera</taxon>
        <taxon>Endopterygota</taxon>
        <taxon>Coleoptera</taxon>
        <taxon>Polyphaga</taxon>
        <taxon>Cucujiformia</taxon>
        <taxon>Tenebrionidae</taxon>
        <taxon>Zophobas</taxon>
    </lineage>
</organism>
<feature type="transmembrane region" description="Helical" evidence="17">
    <location>
        <begin position="283"/>
        <end position="301"/>
    </location>
</feature>
<keyword evidence="7" id="KW-0444">Lipid biosynthesis</keyword>
<feature type="transmembrane region" description="Helical" evidence="17">
    <location>
        <begin position="222"/>
        <end position="241"/>
    </location>
</feature>
<dbReference type="PROSITE" id="PS00379">
    <property type="entry name" value="CDP_ALCOHOL_P_TRANSF"/>
    <property type="match status" value="1"/>
</dbReference>
<comment type="caution">
    <text evidence="18">The sequence shown here is derived from an EMBL/GenBank/DDBJ whole genome shotgun (WGS) entry which is preliminary data.</text>
</comment>
<dbReference type="GO" id="GO:0005794">
    <property type="term" value="C:Golgi apparatus"/>
    <property type="evidence" value="ECO:0007669"/>
    <property type="project" value="TreeGrafter"/>
</dbReference>
<accession>A0AA38IRB3</accession>
<proteinExistence type="inferred from homology"/>
<feature type="region of interest" description="Disordered" evidence="16">
    <location>
        <begin position="393"/>
        <end position="419"/>
    </location>
</feature>
<evidence type="ECO:0000256" key="1">
    <source>
        <dbReference type="ARBA" id="ARBA00004141"/>
    </source>
</evidence>
<evidence type="ECO:0000256" key="8">
    <source>
        <dbReference type="ARBA" id="ARBA00023264"/>
    </source>
</evidence>
<evidence type="ECO:0000256" key="2">
    <source>
        <dbReference type="ARBA" id="ARBA00010441"/>
    </source>
</evidence>
<sequence>MMKLYKERLLSDAQLKRLGEHQYSCQSVSIMDKLLQPYWNWLTSKVPIWLAPNLITILGLVVNIVTALILIWYSPDAKQDAPRWACGLCALGLFVYQSLDAIDGKQARRTGTANPLGELFDHGCDSISTVFVALSATIAIQLGYYPGWMFFQCFCAMTLFYCAHWQTYVSGTLRFGRIDVTEAQYTIMGILLVSTVCGPSIWSTKIPGLEMEVKWIPMGMGWAVALLLVQANVSIIFTGGVGKNGSTVAGTSVLSPIIPFSMVLVPAFIIYQKSTEHVYEEHPTLYILAFGLVAAKVTNRLVVAHMTKSEMDYMDWSLLGPTMLFLNQYFNTFVKEYYILWLCLIWVVIDLLRYCYQICMEICDYLRVELFRIPYPGGPQRAAPPLLHLPTEKNGKSEKKMHCSDGEDVVPLLQSDENL</sequence>
<dbReference type="InterPro" id="IPR043130">
    <property type="entry name" value="CDP-OH_PTrfase_TM_dom"/>
</dbReference>
<dbReference type="Pfam" id="PF01066">
    <property type="entry name" value="CDP-OH_P_transf"/>
    <property type="match status" value="1"/>
</dbReference>
<evidence type="ECO:0000256" key="15">
    <source>
        <dbReference type="RuleBase" id="RU003750"/>
    </source>
</evidence>
<dbReference type="GO" id="GO:0005789">
    <property type="term" value="C:endoplasmic reticulum membrane"/>
    <property type="evidence" value="ECO:0007669"/>
    <property type="project" value="TreeGrafter"/>
</dbReference>
<feature type="transmembrane region" description="Helical" evidence="17">
    <location>
        <begin position="185"/>
        <end position="202"/>
    </location>
</feature>
<keyword evidence="4 17" id="KW-0812">Transmembrane</keyword>
<dbReference type="AlphaFoldDB" id="A0AA38IRB3"/>
<comment type="catalytic activity">
    <reaction evidence="11">
        <text>1-hexadecanoyl-2-(9Z-octadecenoyl)-sn-glycerol + CDP-choline = 1-hexadecanoyl-2-(9Z-octadecenoyl)-sn-glycero-3-phosphocholine + CMP + H(+)</text>
        <dbReference type="Rhea" id="RHEA:54244"/>
        <dbReference type="ChEBI" id="CHEBI:15378"/>
        <dbReference type="ChEBI" id="CHEBI:58779"/>
        <dbReference type="ChEBI" id="CHEBI:60377"/>
        <dbReference type="ChEBI" id="CHEBI:73001"/>
        <dbReference type="ChEBI" id="CHEBI:75466"/>
    </reaction>
    <physiologicalReaction direction="left-to-right" evidence="11">
        <dbReference type="Rhea" id="RHEA:54245"/>
    </physiologicalReaction>
</comment>
<evidence type="ECO:0000256" key="6">
    <source>
        <dbReference type="ARBA" id="ARBA00023136"/>
    </source>
</evidence>
<comment type="catalytic activity">
    <reaction evidence="9">
        <text>1-hexadecanoyl-2-(4Z,7Z,10Z,13Z,16Z,19Z-docosahexaenoyl)-sn-glycerol + CDP-choline = 1-hexadecanoyl-2-(4Z,7Z,10Z,13Z,16Z,19Z-docosahexaenoyl)-sn-glycero-3-phosphocholine + CMP + H(+)</text>
        <dbReference type="Rhea" id="RHEA:54332"/>
        <dbReference type="ChEBI" id="CHEBI:15378"/>
        <dbReference type="ChEBI" id="CHEBI:58779"/>
        <dbReference type="ChEBI" id="CHEBI:60377"/>
        <dbReference type="ChEBI" id="CHEBI:74963"/>
        <dbReference type="ChEBI" id="CHEBI:82949"/>
    </reaction>
    <physiologicalReaction direction="left-to-right" evidence="9">
        <dbReference type="Rhea" id="RHEA:54333"/>
    </physiologicalReaction>
</comment>
<dbReference type="FunFam" id="1.20.120.1760:FF:000002">
    <property type="entry name" value="Choline/ethanolamine phosphotransferase 1"/>
    <property type="match status" value="1"/>
</dbReference>
<evidence type="ECO:0000313" key="19">
    <source>
        <dbReference type="Proteomes" id="UP001168821"/>
    </source>
</evidence>